<reference evidence="1 2" key="1">
    <citation type="submission" date="2021-07" db="EMBL/GenBank/DDBJ databases">
        <title>Actinomadura sp. PM05-2 isolated from lichen.</title>
        <authorList>
            <person name="Somphong A."/>
            <person name="Phongsopitanun W."/>
            <person name="Tanasupawat S."/>
            <person name="Peongsungnone V."/>
        </authorList>
    </citation>
    <scope>NUCLEOTIDE SEQUENCE [LARGE SCALE GENOMIC DNA]</scope>
    <source>
        <strain evidence="1 2">PM05-2</strain>
    </source>
</reference>
<gene>
    <name evidence="1" type="ORF">K1Y72_19325</name>
</gene>
<accession>A0ABS7FVT9</accession>
<dbReference type="Gene3D" id="3.40.50.1000">
    <property type="entry name" value="HAD superfamily/HAD-like"/>
    <property type="match status" value="1"/>
</dbReference>
<sequence length="226" mass="23388">MELTLRAVAFDMDGTLVDTEPRSRILWARLFDDHGAPYDDDVLSSFTGRRGREALADRLHLFPGRTVEELFQQVVGYDHDDPALPAAEPVPGALELVRALHAAGVPLAVVTSGVRRYAEEMLVSLGVRDLLDAVVTADDVATGKPAPEGFLAASARLGAPPAAMVAFEDAPAGVAAAKAAGMTCIAVTTTQPSAALAAADGVVADLTGIDVLPGPALRVRGASRGV</sequence>
<dbReference type="SUPFAM" id="SSF56784">
    <property type="entry name" value="HAD-like"/>
    <property type="match status" value="1"/>
</dbReference>
<dbReference type="Proteomes" id="UP000774570">
    <property type="component" value="Unassembled WGS sequence"/>
</dbReference>
<dbReference type="RefSeq" id="WP_220167784.1">
    <property type="nucleotide sequence ID" value="NZ_JAIBOA010000012.1"/>
</dbReference>
<dbReference type="EMBL" id="JAIBOA010000012">
    <property type="protein sequence ID" value="MBW8484543.1"/>
    <property type="molecule type" value="Genomic_DNA"/>
</dbReference>
<dbReference type="InterPro" id="IPR051806">
    <property type="entry name" value="HAD-like_SPP"/>
</dbReference>
<organism evidence="1 2">
    <name type="scientific">Actinomadura parmotrematis</name>
    <dbReference type="NCBI Taxonomy" id="2864039"/>
    <lineage>
        <taxon>Bacteria</taxon>
        <taxon>Bacillati</taxon>
        <taxon>Actinomycetota</taxon>
        <taxon>Actinomycetes</taxon>
        <taxon>Streptosporangiales</taxon>
        <taxon>Thermomonosporaceae</taxon>
        <taxon>Actinomadura</taxon>
    </lineage>
</organism>
<dbReference type="SFLD" id="SFLDG01129">
    <property type="entry name" value="C1.5:_HAD__Beta-PGM__Phosphata"/>
    <property type="match status" value="1"/>
</dbReference>
<name>A0ABS7FVT9_9ACTN</name>
<dbReference type="NCBIfam" id="TIGR01509">
    <property type="entry name" value="HAD-SF-IA-v3"/>
    <property type="match status" value="1"/>
</dbReference>
<dbReference type="PANTHER" id="PTHR43481">
    <property type="entry name" value="FRUCTOSE-1-PHOSPHATE PHOSPHATASE"/>
    <property type="match status" value="1"/>
</dbReference>
<comment type="caution">
    <text evidence="1">The sequence shown here is derived from an EMBL/GenBank/DDBJ whole genome shotgun (WGS) entry which is preliminary data.</text>
</comment>
<dbReference type="InterPro" id="IPR023214">
    <property type="entry name" value="HAD_sf"/>
</dbReference>
<dbReference type="InterPro" id="IPR036412">
    <property type="entry name" value="HAD-like_sf"/>
</dbReference>
<dbReference type="SFLD" id="SFLDS00003">
    <property type="entry name" value="Haloacid_Dehalogenase"/>
    <property type="match status" value="1"/>
</dbReference>
<dbReference type="PRINTS" id="PR00413">
    <property type="entry name" value="HADHALOGNASE"/>
</dbReference>
<protein>
    <submittedName>
        <fullName evidence="1">HAD family phosphatase</fullName>
    </submittedName>
</protein>
<dbReference type="PANTHER" id="PTHR43481:SF4">
    <property type="entry name" value="GLYCEROL-1-PHOSPHATE PHOSPHOHYDROLASE 1-RELATED"/>
    <property type="match status" value="1"/>
</dbReference>
<dbReference type="Pfam" id="PF00702">
    <property type="entry name" value="Hydrolase"/>
    <property type="match status" value="1"/>
</dbReference>
<dbReference type="Gene3D" id="1.10.150.240">
    <property type="entry name" value="Putative phosphatase, domain 2"/>
    <property type="match status" value="1"/>
</dbReference>
<proteinExistence type="predicted"/>
<keyword evidence="2" id="KW-1185">Reference proteome</keyword>
<dbReference type="InterPro" id="IPR023198">
    <property type="entry name" value="PGP-like_dom2"/>
</dbReference>
<dbReference type="SFLD" id="SFLDG01135">
    <property type="entry name" value="C1.5.6:_HAD__Beta-PGM__Phospha"/>
    <property type="match status" value="1"/>
</dbReference>
<evidence type="ECO:0000313" key="2">
    <source>
        <dbReference type="Proteomes" id="UP000774570"/>
    </source>
</evidence>
<dbReference type="InterPro" id="IPR006439">
    <property type="entry name" value="HAD-SF_hydro_IA"/>
</dbReference>
<evidence type="ECO:0000313" key="1">
    <source>
        <dbReference type="EMBL" id="MBW8484543.1"/>
    </source>
</evidence>